<evidence type="ECO:0000256" key="3">
    <source>
        <dbReference type="ARBA" id="ARBA00022833"/>
    </source>
</evidence>
<gene>
    <name evidence="8" type="ORF">BON22_3902</name>
    <name evidence="7" type="ORF">CYFA0S_14e02806g</name>
</gene>
<evidence type="ECO:0000256" key="1">
    <source>
        <dbReference type="ARBA" id="ARBA00022723"/>
    </source>
</evidence>
<evidence type="ECO:0000256" key="4">
    <source>
        <dbReference type="ARBA" id="ARBA00023242"/>
    </source>
</evidence>
<dbReference type="GO" id="GO:0008270">
    <property type="term" value="F:zinc ion binding"/>
    <property type="evidence" value="ECO:0007669"/>
    <property type="project" value="UniProtKB-KW"/>
</dbReference>
<dbReference type="Gene3D" id="3.30.160.60">
    <property type="entry name" value="Classic Zinc Finger"/>
    <property type="match status" value="1"/>
</dbReference>
<protein>
    <submittedName>
        <fullName evidence="7">CYFA0S14e02806g1_1</fullName>
    </submittedName>
    <submittedName>
        <fullName evidence="8">Zinc finger matrin-type protein 2</fullName>
    </submittedName>
</protein>
<dbReference type="InterPro" id="IPR022755">
    <property type="entry name" value="Znf_C2H2_jaz"/>
</dbReference>
<evidence type="ECO:0000313" key="7">
    <source>
        <dbReference type="EMBL" id="CDR44444.1"/>
    </source>
</evidence>
<dbReference type="SUPFAM" id="SSF57667">
    <property type="entry name" value="beta-beta-alpha zinc fingers"/>
    <property type="match status" value="1"/>
</dbReference>
<evidence type="ECO:0000313" key="9">
    <source>
        <dbReference type="Proteomes" id="UP000189513"/>
    </source>
</evidence>
<dbReference type="Proteomes" id="UP000189513">
    <property type="component" value="Unassembled WGS sequence"/>
</dbReference>
<accession>A0A061BBY8</accession>
<dbReference type="PANTHER" id="PTHR45986">
    <property type="entry name" value="ZINC FINGER MATRIN-TYPE PROTEIN 2"/>
    <property type="match status" value="1"/>
</dbReference>
<evidence type="ECO:0000256" key="5">
    <source>
        <dbReference type="SAM" id="MobiDB-lite"/>
    </source>
</evidence>
<dbReference type="InterPro" id="IPR040107">
    <property type="entry name" value="Snu23"/>
</dbReference>
<evidence type="ECO:0000313" key="8">
    <source>
        <dbReference type="EMBL" id="ONH66267.1"/>
    </source>
</evidence>
<dbReference type="Pfam" id="PF12171">
    <property type="entry name" value="zf-C2H2_jaz"/>
    <property type="match status" value="1"/>
</dbReference>
<feature type="region of interest" description="Disordered" evidence="5">
    <location>
        <begin position="157"/>
        <end position="194"/>
    </location>
</feature>
<dbReference type="InterPro" id="IPR036236">
    <property type="entry name" value="Znf_C2H2_sf"/>
</dbReference>
<keyword evidence="2" id="KW-0863">Zinc-finger</keyword>
<dbReference type="EMBL" id="MPUK01000008">
    <property type="protein sequence ID" value="ONH66267.1"/>
    <property type="molecule type" value="Genomic_DNA"/>
</dbReference>
<keyword evidence="9" id="KW-1185">Reference proteome</keyword>
<dbReference type="InterPro" id="IPR003604">
    <property type="entry name" value="Matrin/U1-like-C_Znf_C2H2"/>
</dbReference>
<dbReference type="OMA" id="VDHRRKW"/>
<dbReference type="PANTHER" id="PTHR45986:SF1">
    <property type="entry name" value="ZINC FINGER MATRIN-TYPE PROTEIN 2"/>
    <property type="match status" value="1"/>
</dbReference>
<reference evidence="7" key="1">
    <citation type="journal article" date="2014" name="Genome Announc.">
        <title>Genome sequence of the yeast Cyberlindnera fabianii (Hansenula fabianii).</title>
        <authorList>
            <person name="Freel K.C."/>
            <person name="Sarilar V."/>
            <person name="Neuveglise C."/>
            <person name="Devillers H."/>
            <person name="Friedrich A."/>
            <person name="Schacherer J."/>
        </authorList>
    </citation>
    <scope>NUCLEOTIDE SEQUENCE</scope>
    <source>
        <strain evidence="7">YJS4271</strain>
    </source>
</reference>
<keyword evidence="1" id="KW-0479">Metal-binding</keyword>
<feature type="compositionally biased region" description="Basic and acidic residues" evidence="5">
    <location>
        <begin position="166"/>
        <end position="178"/>
    </location>
</feature>
<dbReference type="PROSITE" id="PS00028">
    <property type="entry name" value="ZINC_FINGER_C2H2_1"/>
    <property type="match status" value="1"/>
</dbReference>
<sequence length="194" mass="22709">MTDKGDFGRRTWDREEYAKLAQERWEAEKEKKTKGLTQAEDHVPISRDSLNFSANLNKRQVVTGEIVRTRGKAFGFYCEVCDLTFKDNLKFVDHLNSKPHLIRSGELNKDIHVTIEQVKERYDLLCKKIDASMGDQEKYDIKDRIEKRRKFEEEQKLLRKAKKQQKREEQTSTLDTKDPMAAMLGFSGFGSTKK</sequence>
<name>A0A061BBY8_CYBFA</name>
<dbReference type="EMBL" id="LK052899">
    <property type="protein sequence ID" value="CDR44444.1"/>
    <property type="molecule type" value="Genomic_DNA"/>
</dbReference>
<proteinExistence type="predicted"/>
<reference evidence="8" key="3">
    <citation type="submission" date="2017-01" db="EMBL/GenBank/DDBJ databases">
        <authorList>
            <person name="Mah S.A."/>
            <person name="Swanson W.J."/>
            <person name="Moy G.W."/>
            <person name="Vacquier V.D."/>
        </authorList>
    </citation>
    <scope>NUCLEOTIDE SEQUENCE [LARGE SCALE GENOMIC DNA]</scope>
    <source>
        <strain evidence="8">65</strain>
    </source>
</reference>
<dbReference type="AlphaFoldDB" id="A0A061BBY8"/>
<dbReference type="VEuPathDB" id="FungiDB:BON22_3902"/>
<dbReference type="GO" id="GO:0005681">
    <property type="term" value="C:spliceosomal complex"/>
    <property type="evidence" value="ECO:0007669"/>
    <property type="project" value="InterPro"/>
</dbReference>
<feature type="domain" description="C2H2-type" evidence="6">
    <location>
        <begin position="78"/>
        <end position="100"/>
    </location>
</feature>
<dbReference type="GO" id="GO:0003676">
    <property type="term" value="F:nucleic acid binding"/>
    <property type="evidence" value="ECO:0007669"/>
    <property type="project" value="InterPro"/>
</dbReference>
<dbReference type="GO" id="GO:0000398">
    <property type="term" value="P:mRNA splicing, via spliceosome"/>
    <property type="evidence" value="ECO:0007669"/>
    <property type="project" value="InterPro"/>
</dbReference>
<evidence type="ECO:0000256" key="2">
    <source>
        <dbReference type="ARBA" id="ARBA00022771"/>
    </source>
</evidence>
<dbReference type="SMART" id="SM00451">
    <property type="entry name" value="ZnF_U1"/>
    <property type="match status" value="1"/>
</dbReference>
<keyword evidence="4" id="KW-0539">Nucleus</keyword>
<keyword evidence="3" id="KW-0862">Zinc</keyword>
<dbReference type="STRING" id="36022.A0A061BBY8"/>
<dbReference type="OrthoDB" id="30343at2759"/>
<reference evidence="9" key="2">
    <citation type="journal article" date="2017" name="Genome Announc.">
        <title>Genome sequences of Cyberlindnera fabianii 65, Pichia kudriavzevii 129, and Saccharomyces cerevisiae 131 isolated from fermented masau fruits in Zimbabwe.</title>
        <authorList>
            <person name="van Rijswijck I.M.H."/>
            <person name="Derks M.F.L."/>
            <person name="Abee T."/>
            <person name="de Ridder D."/>
            <person name="Smid E.J."/>
        </authorList>
    </citation>
    <scope>NUCLEOTIDE SEQUENCE [LARGE SCALE GENOMIC DNA]</scope>
    <source>
        <strain evidence="9">65</strain>
    </source>
</reference>
<dbReference type="GO" id="GO:0046540">
    <property type="term" value="C:U4/U6 x U5 tri-snRNP complex"/>
    <property type="evidence" value="ECO:0007669"/>
    <property type="project" value="TreeGrafter"/>
</dbReference>
<dbReference type="InterPro" id="IPR013087">
    <property type="entry name" value="Znf_C2H2_type"/>
</dbReference>
<organism evidence="7">
    <name type="scientific">Cyberlindnera fabianii</name>
    <name type="common">Yeast</name>
    <name type="synonym">Hansenula fabianii</name>
    <dbReference type="NCBI Taxonomy" id="36022"/>
    <lineage>
        <taxon>Eukaryota</taxon>
        <taxon>Fungi</taxon>
        <taxon>Dikarya</taxon>
        <taxon>Ascomycota</taxon>
        <taxon>Saccharomycotina</taxon>
        <taxon>Saccharomycetes</taxon>
        <taxon>Phaffomycetales</taxon>
        <taxon>Phaffomycetaceae</taxon>
        <taxon>Cyberlindnera</taxon>
    </lineage>
</organism>
<evidence type="ECO:0000259" key="6">
    <source>
        <dbReference type="PROSITE" id="PS00028"/>
    </source>
</evidence>